<feature type="transmembrane region" description="Helical" evidence="7">
    <location>
        <begin position="494"/>
        <end position="522"/>
    </location>
</feature>
<keyword evidence="3 7" id="KW-0812">Transmembrane</keyword>
<keyword evidence="4 7" id="KW-1133">Transmembrane helix</keyword>
<gene>
    <name evidence="9" type="ORF">CB5_LOCUS30362</name>
</gene>
<evidence type="ECO:0000256" key="1">
    <source>
        <dbReference type="ARBA" id="ARBA00004141"/>
    </source>
</evidence>
<dbReference type="FunFam" id="3.30.750.24:FF:000002">
    <property type="entry name" value="Sulfate transporter 31"/>
    <property type="match status" value="1"/>
</dbReference>
<keyword evidence="2" id="KW-0813">Transport</keyword>
<keyword evidence="5 7" id="KW-0472">Membrane</keyword>
<dbReference type="PROSITE" id="PS50801">
    <property type="entry name" value="STAS"/>
    <property type="match status" value="1"/>
</dbReference>
<evidence type="ECO:0000256" key="3">
    <source>
        <dbReference type="ARBA" id="ARBA00022692"/>
    </source>
</evidence>
<dbReference type="InterPro" id="IPR018045">
    <property type="entry name" value="S04_transporter_CS"/>
</dbReference>
<feature type="transmembrane region" description="Helical" evidence="7">
    <location>
        <begin position="304"/>
        <end position="325"/>
    </location>
</feature>
<dbReference type="Pfam" id="PF01740">
    <property type="entry name" value="STAS"/>
    <property type="match status" value="1"/>
</dbReference>
<feature type="transmembrane region" description="Helical" evidence="7">
    <location>
        <begin position="126"/>
        <end position="148"/>
    </location>
</feature>
<evidence type="ECO:0000259" key="8">
    <source>
        <dbReference type="PROSITE" id="PS50801"/>
    </source>
</evidence>
<dbReference type="SUPFAM" id="SSF52091">
    <property type="entry name" value="SpoIIaa-like"/>
    <property type="match status" value="1"/>
</dbReference>
<dbReference type="InterPro" id="IPR036513">
    <property type="entry name" value="STAS_dom_sf"/>
</dbReference>
<evidence type="ECO:0000256" key="7">
    <source>
        <dbReference type="SAM" id="Phobius"/>
    </source>
</evidence>
<feature type="compositionally biased region" description="Basic and acidic residues" evidence="6">
    <location>
        <begin position="13"/>
        <end position="23"/>
    </location>
</feature>
<evidence type="ECO:0000256" key="5">
    <source>
        <dbReference type="ARBA" id="ARBA00023136"/>
    </source>
</evidence>
<dbReference type="PROSITE" id="PS01130">
    <property type="entry name" value="SLC26A"/>
    <property type="match status" value="1"/>
</dbReference>
<dbReference type="InterPro" id="IPR011547">
    <property type="entry name" value="SLC26A/SulP_dom"/>
</dbReference>
<feature type="transmembrane region" description="Helical" evidence="7">
    <location>
        <begin position="422"/>
        <end position="446"/>
    </location>
</feature>
<dbReference type="Gene3D" id="3.30.750.24">
    <property type="entry name" value="STAS domain"/>
    <property type="match status" value="1"/>
</dbReference>
<proteinExistence type="predicted"/>
<feature type="transmembrane region" description="Helical" evidence="7">
    <location>
        <begin position="168"/>
        <end position="188"/>
    </location>
</feature>
<evidence type="ECO:0000256" key="4">
    <source>
        <dbReference type="ARBA" id="ARBA00022989"/>
    </source>
</evidence>
<dbReference type="AlphaFoldDB" id="A0A6V7QWE3"/>
<reference evidence="9" key="1">
    <citation type="submission" date="2020-07" db="EMBL/GenBank/DDBJ databases">
        <authorList>
            <person name="Lin J."/>
        </authorList>
    </citation>
    <scope>NUCLEOTIDE SEQUENCE</scope>
</reference>
<dbReference type="CDD" id="cd07042">
    <property type="entry name" value="STAS_SulP_like_sulfate_transporter"/>
    <property type="match status" value="1"/>
</dbReference>
<protein>
    <recommendedName>
        <fullName evidence="8">STAS domain-containing protein</fullName>
    </recommendedName>
</protein>
<feature type="transmembrane region" description="Helical" evidence="7">
    <location>
        <begin position="396"/>
        <end position="416"/>
    </location>
</feature>
<dbReference type="Pfam" id="PF00916">
    <property type="entry name" value="Sulfate_transp"/>
    <property type="match status" value="2"/>
</dbReference>
<organism evidence="9">
    <name type="scientific">Ananas comosus var. bracteatus</name>
    <name type="common">red pineapple</name>
    <dbReference type="NCBI Taxonomy" id="296719"/>
    <lineage>
        <taxon>Eukaryota</taxon>
        <taxon>Viridiplantae</taxon>
        <taxon>Streptophyta</taxon>
        <taxon>Embryophyta</taxon>
        <taxon>Tracheophyta</taxon>
        <taxon>Spermatophyta</taxon>
        <taxon>Magnoliopsida</taxon>
        <taxon>Liliopsida</taxon>
        <taxon>Poales</taxon>
        <taxon>Bromeliaceae</taxon>
        <taxon>Bromelioideae</taxon>
        <taxon>Ananas</taxon>
    </lineage>
</organism>
<dbReference type="PANTHER" id="PTHR11814">
    <property type="entry name" value="SULFATE TRANSPORTER"/>
    <property type="match status" value="1"/>
</dbReference>
<feature type="domain" description="STAS" evidence="8">
    <location>
        <begin position="566"/>
        <end position="670"/>
    </location>
</feature>
<feature type="region of interest" description="Disordered" evidence="6">
    <location>
        <begin position="1"/>
        <end position="25"/>
    </location>
</feature>
<evidence type="ECO:0000313" key="9">
    <source>
        <dbReference type="EMBL" id="CAD1847151.1"/>
    </source>
</evidence>
<dbReference type="GO" id="GO:0016020">
    <property type="term" value="C:membrane"/>
    <property type="evidence" value="ECO:0007669"/>
    <property type="project" value="UniProtKB-SubCell"/>
</dbReference>
<accession>A0A6V7QWE3</accession>
<evidence type="ECO:0000256" key="2">
    <source>
        <dbReference type="ARBA" id="ARBA00022448"/>
    </source>
</evidence>
<feature type="transmembrane region" description="Helical" evidence="7">
    <location>
        <begin position="88"/>
        <end position="106"/>
    </location>
</feature>
<dbReference type="InterPro" id="IPR001902">
    <property type="entry name" value="SLC26A/SulP_fam"/>
</dbReference>
<name>A0A6V7QWE3_ANACO</name>
<dbReference type="NCBIfam" id="TIGR00815">
    <property type="entry name" value="sulP"/>
    <property type="match status" value="1"/>
</dbReference>
<feature type="compositionally biased region" description="Polar residues" evidence="6">
    <location>
        <begin position="1"/>
        <end position="12"/>
    </location>
</feature>
<dbReference type="GO" id="GO:0008271">
    <property type="term" value="F:secondary active sulfate transmembrane transporter activity"/>
    <property type="evidence" value="ECO:0007669"/>
    <property type="project" value="InterPro"/>
</dbReference>
<feature type="transmembrane region" description="Helical" evidence="7">
    <location>
        <begin position="194"/>
        <end position="213"/>
    </location>
</feature>
<feature type="transmembrane region" description="Helical" evidence="7">
    <location>
        <begin position="453"/>
        <end position="474"/>
    </location>
</feature>
<comment type="subcellular location">
    <subcellularLocation>
        <location evidence="1">Membrane</location>
        <topology evidence="1">Multi-pass membrane protein</topology>
    </subcellularLocation>
</comment>
<dbReference type="InterPro" id="IPR002645">
    <property type="entry name" value="STAS_dom"/>
</dbReference>
<evidence type="ECO:0000256" key="6">
    <source>
        <dbReference type="SAM" id="MobiDB-lite"/>
    </source>
</evidence>
<dbReference type="EMBL" id="CAJEUB010000036">
    <property type="protein sequence ID" value="CAD1847151.1"/>
    <property type="molecule type" value="Genomic_DNA"/>
</dbReference>
<sequence length="680" mass="74399">MDSSIESTSATKNADEESRRRSMGDIVLNTPKPPALWHEISVSIKEEVFPRRSEPFSLLTWILSAAQGLFPVLQWGRNYSFKYFRSDFMAGLTLASLGIPQSIGYANLAKLDPQYGLYTSVVPPLIYSVMGTSRDIAIGPVAVVSLLLSSMVQKVVDPTADPIAYRKLVFTATLFTGIFQASFGMFRLGFLVDFLSHAAIVGFMAGAAIVIGLQQLKTTRDQSLYKQNRYSFCHQGRLGRASSTLALWQFSHRMCVPYIHPLCKIHGKDTKLKFFVKGNFCSNNLLRLNAIITSYSQARRNKKLFWLSAIAPLLSVILSTLLVFVTRADKHGVKIIQHVTGGLNPSSVKQLQLKGPYVGECAKIGLVCAVIALTEAIAVGRSFASIKGYKLDGNKEMIAMGFMNVAGSLSSCYVATGSFSRTAVNFSAGCKTTVSNIVMAVTVFIALQLLTRLLYYTPVTILASIILSALPGLIDVKEVCNIWEIDKMDFLTCIGAFLGVLFGSVEIGLSAAVIISFAKIIIRSIRPHIEMLGRIQGTDIFCSIRQYPTAAQTPGVLLIRIDSSFLCFMNANFIRERITRWVMEECDPNDKKPGEKIHSVVIDMSTVMNVDTSGTAAVGEMHKELLFLGIQLAIANPGWQAIHKMKRAGLVERIGGEWVFLTAGEAVRACLAAKDAACGC</sequence>